<dbReference type="InterPro" id="IPR014875">
    <property type="entry name" value="Mor_transcription_activator"/>
</dbReference>
<evidence type="ECO:0000313" key="2">
    <source>
        <dbReference type="EMBL" id="KKE84164.1"/>
    </source>
</evidence>
<protein>
    <recommendedName>
        <fullName evidence="1">Mor transcription activator domain-containing protein</fullName>
    </recommendedName>
</protein>
<dbReference type="Pfam" id="PF08765">
    <property type="entry name" value="Mor"/>
    <property type="match status" value="1"/>
</dbReference>
<gene>
    <name evidence="2" type="ORF">N479_09705</name>
</gene>
<organism evidence="2 3">
    <name type="scientific">Pseudoalteromonas luteoviolacea S4054</name>
    <dbReference type="NCBI Taxonomy" id="1129367"/>
    <lineage>
        <taxon>Bacteria</taxon>
        <taxon>Pseudomonadati</taxon>
        <taxon>Pseudomonadota</taxon>
        <taxon>Gammaproteobacteria</taxon>
        <taxon>Alteromonadales</taxon>
        <taxon>Pseudoalteromonadaceae</taxon>
        <taxon>Pseudoalteromonas</taxon>
    </lineage>
</organism>
<accession>A0A0F6AFK3</accession>
<dbReference type="SUPFAM" id="SSF46689">
    <property type="entry name" value="Homeodomain-like"/>
    <property type="match status" value="1"/>
</dbReference>
<dbReference type="EMBL" id="AUXW01000138">
    <property type="protein sequence ID" value="KKE84164.1"/>
    <property type="molecule type" value="Genomic_DNA"/>
</dbReference>
<evidence type="ECO:0000259" key="1">
    <source>
        <dbReference type="Pfam" id="PF08765"/>
    </source>
</evidence>
<sequence>MAEHEIDLSLLPHGVRKFVEVLGVDRAVSLLKQHQLRMMYIPLNPRPEHEFCQVFGTELAMHLSENHGAKSYQIPKVDKVLLQFRNQEIIKAHEQGVPVQELAEQYGLTRQCIWLILSGTTLSTGDPFALEAQLDLLGDKHRQIDLPL</sequence>
<evidence type="ECO:0000313" key="3">
    <source>
        <dbReference type="Proteomes" id="UP000033434"/>
    </source>
</evidence>
<name>A0A0F6AFK3_9GAMM</name>
<dbReference type="PATRIC" id="fig|1129367.4.peg.1719"/>
<feature type="domain" description="Mor transcription activator" evidence="1">
    <location>
        <begin position="48"/>
        <end position="117"/>
    </location>
</feature>
<dbReference type="Proteomes" id="UP000033434">
    <property type="component" value="Unassembled WGS sequence"/>
</dbReference>
<dbReference type="AlphaFoldDB" id="A0A0F6AFK3"/>
<dbReference type="InterPro" id="IPR009057">
    <property type="entry name" value="Homeodomain-like_sf"/>
</dbReference>
<proteinExistence type="predicted"/>
<comment type="caution">
    <text evidence="2">The sequence shown here is derived from an EMBL/GenBank/DDBJ whole genome shotgun (WGS) entry which is preliminary data.</text>
</comment>
<reference evidence="2 3" key="1">
    <citation type="journal article" date="2015" name="BMC Genomics">
        <title>Genome mining reveals unlocked bioactive potential of marine Gram-negative bacteria.</title>
        <authorList>
            <person name="Machado H."/>
            <person name="Sonnenschein E.C."/>
            <person name="Melchiorsen J."/>
            <person name="Gram L."/>
        </authorList>
    </citation>
    <scope>NUCLEOTIDE SEQUENCE [LARGE SCALE GENOMIC DNA]</scope>
    <source>
        <strain evidence="2 3">S4054</strain>
    </source>
</reference>